<name>A0A1C9C5B7_HAV01</name>
<protein>
    <submittedName>
        <fullName evidence="3">Putative UDP-glucose 4-epimerase</fullName>
    </submittedName>
</protein>
<keyword evidence="4" id="KW-1185">Reference proteome</keyword>
<evidence type="ECO:0000313" key="3">
    <source>
        <dbReference type="EMBL" id="AOM63477.1"/>
    </source>
</evidence>
<evidence type="ECO:0000259" key="2">
    <source>
        <dbReference type="Pfam" id="PF01370"/>
    </source>
</evidence>
<evidence type="ECO:0000313" key="4">
    <source>
        <dbReference type="Proteomes" id="UP000232488"/>
    </source>
</evidence>
<dbReference type="InterPro" id="IPR001509">
    <property type="entry name" value="Epimerase_deHydtase"/>
</dbReference>
<feature type="domain" description="NAD-dependent epimerase/dehydratase" evidence="2">
    <location>
        <begin position="2"/>
        <end position="236"/>
    </location>
</feature>
<sequence>MILITGHKGYIGSHLVHELKRTTDHVFIGLDNKDSEEDDYGNEETLKKVFIENPEINTVVHIAAFLDVQESEFFPLEYYDNNISKTLILLKVMKDFNIGNIVFISTSAVYADTITYDSLRESDKPDPISPYGKSKFVIEYILGSLKCFNTIVLRLFNVCGFLKEIGIYHKRMVFSRFVDGVLNEGKITINGNDYSTADGTCERDCIHVIDVTKAIILSVDNLLSENPIRFEMFNVGSGVTISLLCLASCIRDKLNLQFDIEYKPRREGDMAQTLANIDKINDYLGWRPTYRSSVQYLVENYLSNK</sequence>
<dbReference type="OrthoDB" id="11993at10239"/>
<dbReference type="EMBL" id="KX008963">
    <property type="protein sequence ID" value="AOM63477.1"/>
    <property type="molecule type" value="Genomic_DNA"/>
</dbReference>
<dbReference type="RefSeq" id="YP_009507543.1">
    <property type="nucleotide sequence ID" value="NC_038553.1"/>
</dbReference>
<comment type="similarity">
    <text evidence="1">Belongs to the NAD(P)-dependent epimerase/dehydratase family.</text>
</comment>
<dbReference type="Gene3D" id="3.90.25.10">
    <property type="entry name" value="UDP-galactose 4-epimerase, domain 1"/>
    <property type="match status" value="1"/>
</dbReference>
<dbReference type="Pfam" id="PF01370">
    <property type="entry name" value="Epimerase"/>
    <property type="match status" value="1"/>
</dbReference>
<organism evidence="3 4">
    <name type="scientific">Heterosigma akashiwo virus 01</name>
    <name type="common">HaV01</name>
    <dbReference type="NCBI Taxonomy" id="97195"/>
    <lineage>
        <taxon>Viruses</taxon>
        <taxon>Varidnaviria</taxon>
        <taxon>Bamfordvirae</taxon>
        <taxon>Nucleocytoviricota</taxon>
        <taxon>Megaviricetes</taxon>
        <taxon>Algavirales</taxon>
        <taxon>Phycodnaviridae</taxon>
        <taxon>Raphidovirus</taxon>
        <taxon>Raphidovirus japonicum</taxon>
    </lineage>
</organism>
<proteinExistence type="inferred from homology"/>
<dbReference type="InterPro" id="IPR036291">
    <property type="entry name" value="NAD(P)-bd_dom_sf"/>
</dbReference>
<dbReference type="Proteomes" id="UP000232488">
    <property type="component" value="Segment"/>
</dbReference>
<dbReference type="KEGG" id="vg:37618527"/>
<organismHost>
    <name type="scientific">Heterosigma akashiwo</name>
    <name type="common">Chromophytic alga</name>
    <name type="synonym">Heterosigma carterae</name>
    <dbReference type="NCBI Taxonomy" id="2829"/>
</organismHost>
<dbReference type="PANTHER" id="PTHR43725">
    <property type="entry name" value="UDP-GLUCOSE 4-EPIMERASE"/>
    <property type="match status" value="1"/>
</dbReference>
<reference evidence="3 4" key="1">
    <citation type="submission" date="2016-03" db="EMBL/GenBank/DDBJ databases">
        <title>Genome sequences of a Phycodnavirus, Heterosigma akashiwo virus strain 53.</title>
        <authorList>
            <person name="Ueki S."/>
            <person name="Ogura Y."/>
            <person name="Hayashi T."/>
        </authorList>
    </citation>
    <scope>NUCLEOTIDE SEQUENCE [LARGE SCALE GENOMIC DNA]</scope>
    <source>
        <strain evidence="3">HaV53</strain>
    </source>
</reference>
<gene>
    <name evidence="3" type="primary">HaV53_ORF146</name>
</gene>
<dbReference type="SUPFAM" id="SSF51735">
    <property type="entry name" value="NAD(P)-binding Rossmann-fold domains"/>
    <property type="match status" value="1"/>
</dbReference>
<dbReference type="Gene3D" id="3.40.50.720">
    <property type="entry name" value="NAD(P)-binding Rossmann-like Domain"/>
    <property type="match status" value="1"/>
</dbReference>
<accession>A0A1C9C5B7</accession>
<dbReference type="PANTHER" id="PTHR43725:SF53">
    <property type="entry name" value="UDP-ARABINOSE 4-EPIMERASE 1"/>
    <property type="match status" value="1"/>
</dbReference>
<evidence type="ECO:0000256" key="1">
    <source>
        <dbReference type="ARBA" id="ARBA00007637"/>
    </source>
</evidence>
<dbReference type="GeneID" id="37618527"/>